<feature type="region of interest" description="Disordered" evidence="1">
    <location>
        <begin position="85"/>
        <end position="138"/>
    </location>
</feature>
<feature type="non-terminal residue" evidence="2">
    <location>
        <position position="138"/>
    </location>
</feature>
<protein>
    <submittedName>
        <fullName evidence="2">Uncharacterized protein</fullName>
    </submittedName>
</protein>
<proteinExistence type="predicted"/>
<evidence type="ECO:0000256" key="1">
    <source>
        <dbReference type="SAM" id="MobiDB-lite"/>
    </source>
</evidence>
<dbReference type="PANTHER" id="PTHR46170:SF1">
    <property type="entry name" value="GATOR COMPLEX PROTEIN WDR59"/>
    <property type="match status" value="1"/>
</dbReference>
<reference evidence="2 3" key="1">
    <citation type="submission" date="2023-08" db="EMBL/GenBank/DDBJ databases">
        <title>Black Yeasts Isolated from many extreme environments.</title>
        <authorList>
            <person name="Coleine C."/>
            <person name="Stajich J.E."/>
            <person name="Selbmann L."/>
        </authorList>
    </citation>
    <scope>NUCLEOTIDE SEQUENCE [LARGE SCALE GENOMIC DNA]</scope>
    <source>
        <strain evidence="2 3">CCFEE 536</strain>
    </source>
</reference>
<evidence type="ECO:0000313" key="2">
    <source>
        <dbReference type="EMBL" id="KAK5069046.1"/>
    </source>
</evidence>
<gene>
    <name evidence="2" type="ORF">LTR16_009682</name>
</gene>
<dbReference type="EMBL" id="JAVRRA010027196">
    <property type="protein sequence ID" value="KAK5069046.1"/>
    <property type="molecule type" value="Genomic_DNA"/>
</dbReference>
<organism evidence="2 3">
    <name type="scientific">Cryomyces antarcticus</name>
    <dbReference type="NCBI Taxonomy" id="329879"/>
    <lineage>
        <taxon>Eukaryota</taxon>
        <taxon>Fungi</taxon>
        <taxon>Dikarya</taxon>
        <taxon>Ascomycota</taxon>
        <taxon>Pezizomycotina</taxon>
        <taxon>Dothideomycetes</taxon>
        <taxon>Dothideomycetes incertae sedis</taxon>
        <taxon>Cryomyces</taxon>
    </lineage>
</organism>
<dbReference type="PANTHER" id="PTHR46170">
    <property type="entry name" value="GATOR COMPLEX PROTEIN WDR59"/>
    <property type="match status" value="1"/>
</dbReference>
<evidence type="ECO:0000313" key="3">
    <source>
        <dbReference type="Proteomes" id="UP001357485"/>
    </source>
</evidence>
<feature type="compositionally biased region" description="Low complexity" evidence="1">
    <location>
        <begin position="128"/>
        <end position="138"/>
    </location>
</feature>
<sequence length="138" mass="15030">MYLNLRGEESSSDEEDGMGPDFNGLQFQDMDTNGTDILGTANANANVPLPKACGALWAEDGRLVCFFPPKEENKSLLKTIALQSNGRSTRNHKMFEGFGRLHADSPEPRNVPSSQRGEEDEDELAEWSTSSSSSDSSG</sequence>
<accession>A0ABR0JUN1</accession>
<name>A0ABR0JUN1_9PEZI</name>
<dbReference type="Proteomes" id="UP001357485">
    <property type="component" value="Unassembled WGS sequence"/>
</dbReference>
<feature type="compositionally biased region" description="Basic and acidic residues" evidence="1">
    <location>
        <begin position="93"/>
        <end position="107"/>
    </location>
</feature>
<keyword evidence="3" id="KW-1185">Reference proteome</keyword>
<feature type="region of interest" description="Disordered" evidence="1">
    <location>
        <begin position="1"/>
        <end position="33"/>
    </location>
</feature>
<dbReference type="InterPro" id="IPR049567">
    <property type="entry name" value="WDR59-like"/>
</dbReference>
<comment type="caution">
    <text evidence="2">The sequence shown here is derived from an EMBL/GenBank/DDBJ whole genome shotgun (WGS) entry which is preliminary data.</text>
</comment>